<proteinExistence type="predicted"/>
<dbReference type="CDD" id="cd07820">
    <property type="entry name" value="SRPBCC_3"/>
    <property type="match status" value="1"/>
</dbReference>
<evidence type="ECO:0000313" key="2">
    <source>
        <dbReference type="Proteomes" id="UP000274841"/>
    </source>
</evidence>
<protein>
    <recommendedName>
        <fullName evidence="3">Polyketide cyclase / dehydrase and lipid transport</fullName>
    </recommendedName>
</protein>
<dbReference type="AlphaFoldDB" id="A0A3S9WPG2"/>
<organism evidence="1 2">
    <name type="scientific">Microbacterium oxydans</name>
    <dbReference type="NCBI Taxonomy" id="82380"/>
    <lineage>
        <taxon>Bacteria</taxon>
        <taxon>Bacillati</taxon>
        <taxon>Actinomycetota</taxon>
        <taxon>Actinomycetes</taxon>
        <taxon>Micrococcales</taxon>
        <taxon>Microbacteriaceae</taxon>
        <taxon>Microbacterium</taxon>
    </lineage>
</organism>
<dbReference type="InterPro" id="IPR019587">
    <property type="entry name" value="Polyketide_cyclase/dehydratase"/>
</dbReference>
<name>A0A3S9WPG2_9MICO</name>
<evidence type="ECO:0008006" key="3">
    <source>
        <dbReference type="Google" id="ProtNLM"/>
    </source>
</evidence>
<dbReference type="Gene3D" id="3.30.530.20">
    <property type="match status" value="1"/>
</dbReference>
<sequence length="170" mass="18838">MTSPTRVRSPKRSDMPRFALETVIGATPAEVFAASLDPELHVKSMARFGETMVEAPAGGVFTEGTTATWRARHFGIPFRLRSLVFDVDPPHGFSDRQIAGPFAAFLHEHRFEEHPDGTLMRDTVTFRSPFGPLGRLVDALVLGRYMRRLISERNAILAAEFGEPGRTLSA</sequence>
<dbReference type="SUPFAM" id="SSF55961">
    <property type="entry name" value="Bet v1-like"/>
    <property type="match status" value="1"/>
</dbReference>
<dbReference type="InterPro" id="IPR023393">
    <property type="entry name" value="START-like_dom_sf"/>
</dbReference>
<dbReference type="RefSeq" id="WP_231589673.1">
    <property type="nucleotide sequence ID" value="NZ_JBHVAY010000001.1"/>
</dbReference>
<dbReference type="Proteomes" id="UP000274841">
    <property type="component" value="Chromosome"/>
</dbReference>
<evidence type="ECO:0000313" key="1">
    <source>
        <dbReference type="EMBL" id="AZS41941.1"/>
    </source>
</evidence>
<dbReference type="Pfam" id="PF10604">
    <property type="entry name" value="Polyketide_cyc2"/>
    <property type="match status" value="1"/>
</dbReference>
<dbReference type="EMBL" id="CP031422">
    <property type="protein sequence ID" value="AZS41941.1"/>
    <property type="molecule type" value="Genomic_DNA"/>
</dbReference>
<gene>
    <name evidence="1" type="ORF">CVS54_03303</name>
</gene>
<dbReference type="KEGG" id="moy:CVS54_03303"/>
<reference evidence="1 2" key="1">
    <citation type="submission" date="2018-08" db="EMBL/GenBank/DDBJ databases">
        <title>Microbacterium oxydans strain HG3.</title>
        <authorList>
            <person name="ORTET P."/>
        </authorList>
    </citation>
    <scope>NUCLEOTIDE SEQUENCE [LARGE SCALE GENOMIC DNA]</scope>
    <source>
        <strain evidence="1 2">HG3</strain>
    </source>
</reference>
<accession>A0A3S9WPG2</accession>